<dbReference type="InterPro" id="IPR007052">
    <property type="entry name" value="CS_dom"/>
</dbReference>
<comment type="caution">
    <text evidence="7">The sequence shown here is derived from an EMBL/GenBank/DDBJ whole genome shotgun (WGS) entry which is preliminary data.</text>
</comment>
<dbReference type="PANTHER" id="PTHR46983">
    <property type="entry name" value="CYSTEINE AND HISTIDINE-RICH DOMAIN-CONTAINING PROTEIN 1"/>
    <property type="match status" value="1"/>
</dbReference>
<evidence type="ECO:0000259" key="6">
    <source>
        <dbReference type="PROSITE" id="PS51401"/>
    </source>
</evidence>
<feature type="region of interest" description="Disordered" evidence="4">
    <location>
        <begin position="57"/>
        <end position="151"/>
    </location>
</feature>
<evidence type="ECO:0000313" key="7">
    <source>
        <dbReference type="EMBL" id="KAK5053964.1"/>
    </source>
</evidence>
<evidence type="ECO:0000256" key="3">
    <source>
        <dbReference type="ARBA" id="ARBA00022833"/>
    </source>
</evidence>
<dbReference type="Pfam" id="PF04968">
    <property type="entry name" value="CHORD"/>
    <property type="match status" value="2"/>
</dbReference>
<dbReference type="Gene3D" id="2.60.40.790">
    <property type="match status" value="1"/>
</dbReference>
<dbReference type="AlphaFoldDB" id="A0AAV9NE71"/>
<keyword evidence="2" id="KW-0677">Repeat</keyword>
<dbReference type="InterPro" id="IPR008978">
    <property type="entry name" value="HSP20-like_chaperone"/>
</dbReference>
<evidence type="ECO:0000313" key="8">
    <source>
        <dbReference type="Proteomes" id="UP001358417"/>
    </source>
</evidence>
<evidence type="ECO:0000256" key="1">
    <source>
        <dbReference type="ARBA" id="ARBA00022723"/>
    </source>
</evidence>
<proteinExistence type="predicted"/>
<dbReference type="RefSeq" id="XP_064707089.1">
    <property type="nucleotide sequence ID" value="XM_064845544.1"/>
</dbReference>
<evidence type="ECO:0000256" key="4">
    <source>
        <dbReference type="SAM" id="MobiDB-lite"/>
    </source>
</evidence>
<gene>
    <name evidence="7" type="ORF">LTR84_001926</name>
</gene>
<feature type="compositionally biased region" description="Pro residues" evidence="4">
    <location>
        <begin position="105"/>
        <end position="115"/>
    </location>
</feature>
<feature type="compositionally biased region" description="Low complexity" evidence="4">
    <location>
        <begin position="78"/>
        <end position="92"/>
    </location>
</feature>
<sequence>MAQKCVHKGCGKVFEDPEEECIYHPGPPEFHEGQKGWKCCKPRVLTFDEFLAIPPCTTGKHSTVDDTPAPAPKPAPEDVPSSSSSAVPVFAPLPMTTNTLSAPQQPTPSSTPKPEPPPDESDDPDASIPPSASCKRRGCGKSQDSSVARDDEECTYHPGVPIFHEGSKGWTCCKRRVLEFDEFLKIEGCRTRSRHCYVGKKKKIRDADDGHGGPAEAEEEEKLPTVRNDFYQTPSSVIVSFYLKKIDKARAKVEFAESGETVTLDLPTSDGKRFASVLPLFAPVDPEKSSFKIMGTKLEMVLVKKDVASWSSLRNDEQPTGGRIQLGQAGRAV</sequence>
<dbReference type="Pfam" id="PF04969">
    <property type="entry name" value="CS"/>
    <property type="match status" value="1"/>
</dbReference>
<dbReference type="Proteomes" id="UP001358417">
    <property type="component" value="Unassembled WGS sequence"/>
</dbReference>
<organism evidence="7 8">
    <name type="scientific">Exophiala bonariae</name>
    <dbReference type="NCBI Taxonomy" id="1690606"/>
    <lineage>
        <taxon>Eukaryota</taxon>
        <taxon>Fungi</taxon>
        <taxon>Dikarya</taxon>
        <taxon>Ascomycota</taxon>
        <taxon>Pezizomycotina</taxon>
        <taxon>Eurotiomycetes</taxon>
        <taxon>Chaetothyriomycetidae</taxon>
        <taxon>Chaetothyriales</taxon>
        <taxon>Herpotrichiellaceae</taxon>
        <taxon>Exophiala</taxon>
    </lineage>
</organism>
<dbReference type="PANTHER" id="PTHR46983:SF3">
    <property type="entry name" value="CHPADIPLOID STATE MAINTENANCE PROTEIN CHPA"/>
    <property type="match status" value="1"/>
</dbReference>
<dbReference type="PROSITE" id="PS51401">
    <property type="entry name" value="CHORD"/>
    <property type="match status" value="2"/>
</dbReference>
<dbReference type="GeneID" id="89970142"/>
<keyword evidence="1" id="KW-0479">Metal-binding</keyword>
<name>A0AAV9NE71_9EURO</name>
<dbReference type="CDD" id="cd06466">
    <property type="entry name" value="p23_CS_SGT1_like"/>
    <property type="match status" value="1"/>
</dbReference>
<keyword evidence="3" id="KW-0862">Zinc</keyword>
<feature type="region of interest" description="Disordered" evidence="4">
    <location>
        <begin position="313"/>
        <end position="333"/>
    </location>
</feature>
<dbReference type="GO" id="GO:0046872">
    <property type="term" value="F:metal ion binding"/>
    <property type="evidence" value="ECO:0007669"/>
    <property type="project" value="UniProtKB-KW"/>
</dbReference>
<dbReference type="Gene3D" id="4.10.1130.20">
    <property type="match status" value="2"/>
</dbReference>
<evidence type="ECO:0000259" key="5">
    <source>
        <dbReference type="PROSITE" id="PS51203"/>
    </source>
</evidence>
<dbReference type="InterPro" id="IPR039790">
    <property type="entry name" value="CHRD1"/>
</dbReference>
<dbReference type="EMBL" id="JAVRRD010000011">
    <property type="protein sequence ID" value="KAK5053964.1"/>
    <property type="molecule type" value="Genomic_DNA"/>
</dbReference>
<feature type="domain" description="CHORD" evidence="6">
    <location>
        <begin position="134"/>
        <end position="195"/>
    </location>
</feature>
<feature type="domain" description="CS" evidence="5">
    <location>
        <begin position="223"/>
        <end position="314"/>
    </location>
</feature>
<feature type="domain" description="CHORD" evidence="6">
    <location>
        <begin position="5"/>
        <end position="61"/>
    </location>
</feature>
<evidence type="ECO:0000256" key="2">
    <source>
        <dbReference type="ARBA" id="ARBA00022737"/>
    </source>
</evidence>
<keyword evidence="8" id="KW-1185">Reference proteome</keyword>
<accession>A0AAV9NE71</accession>
<protein>
    <submittedName>
        <fullName evidence="7">Uncharacterized protein</fullName>
    </submittedName>
</protein>
<reference evidence="7 8" key="1">
    <citation type="submission" date="2023-08" db="EMBL/GenBank/DDBJ databases">
        <title>Black Yeasts Isolated from many extreme environments.</title>
        <authorList>
            <person name="Coleine C."/>
            <person name="Stajich J.E."/>
            <person name="Selbmann L."/>
        </authorList>
    </citation>
    <scope>NUCLEOTIDE SEQUENCE [LARGE SCALE GENOMIC DNA]</scope>
    <source>
        <strain evidence="7 8">CCFEE 5792</strain>
    </source>
</reference>
<dbReference type="InterPro" id="IPR007051">
    <property type="entry name" value="CHORD_dom"/>
</dbReference>
<dbReference type="PROSITE" id="PS51203">
    <property type="entry name" value="CS"/>
    <property type="match status" value="1"/>
</dbReference>
<dbReference type="SUPFAM" id="SSF49764">
    <property type="entry name" value="HSP20-like chaperones"/>
    <property type="match status" value="1"/>
</dbReference>